<dbReference type="InterPro" id="IPR006638">
    <property type="entry name" value="Elp3/MiaA/NifB-like_rSAM"/>
</dbReference>
<dbReference type="PROSITE" id="PS51918">
    <property type="entry name" value="RADICAL_SAM"/>
    <property type="match status" value="1"/>
</dbReference>
<protein>
    <submittedName>
        <fullName evidence="9">Thiazole biosynthesis protein ThiH</fullName>
    </submittedName>
</protein>
<evidence type="ECO:0000256" key="1">
    <source>
        <dbReference type="ARBA" id="ARBA00001966"/>
    </source>
</evidence>
<dbReference type="GO" id="GO:0005506">
    <property type="term" value="F:iron ion binding"/>
    <property type="evidence" value="ECO:0007669"/>
    <property type="project" value="InterPro"/>
</dbReference>
<dbReference type="EMBL" id="AP009510">
    <property type="protein sequence ID" value="BAG13857.1"/>
    <property type="molecule type" value="Genomic_DNA"/>
</dbReference>
<dbReference type="GO" id="GO:0009228">
    <property type="term" value="P:thiamine biosynthetic process"/>
    <property type="evidence" value="ECO:0007669"/>
    <property type="project" value="InterPro"/>
</dbReference>
<dbReference type="HOGENOM" id="CLU_046249_1_0_0"/>
<dbReference type="AlphaFoldDB" id="B1H025"/>
<comment type="cofactor">
    <cofactor evidence="7">
        <name>[2Fe-2S] cluster</name>
        <dbReference type="ChEBI" id="CHEBI:190135"/>
    </cofactor>
</comment>
<dbReference type="STRING" id="471821.TGRD_374"/>
<evidence type="ECO:0000256" key="4">
    <source>
        <dbReference type="ARBA" id="ARBA00022723"/>
    </source>
</evidence>
<dbReference type="Gene3D" id="3.20.20.70">
    <property type="entry name" value="Aldolase class I"/>
    <property type="match status" value="1"/>
</dbReference>
<dbReference type="GO" id="GO:0051539">
    <property type="term" value="F:4 iron, 4 sulfur cluster binding"/>
    <property type="evidence" value="ECO:0007669"/>
    <property type="project" value="UniProtKB-KW"/>
</dbReference>
<feature type="domain" description="Radical SAM core" evidence="8">
    <location>
        <begin position="70"/>
        <end position="290"/>
    </location>
</feature>
<reference evidence="10" key="1">
    <citation type="journal article" date="2008" name="Proc. Natl. Acad. Sci. U.S.A.">
        <title>Complete genome of the uncultured termite group 1 bacteria in a single host protist cell.</title>
        <authorList>
            <person name="Hongoh Y."/>
            <person name="Sharma V.K."/>
            <person name="Prakash T."/>
            <person name="Noda S."/>
            <person name="Taylor T.D."/>
            <person name="Kudo T."/>
            <person name="Sakaki Y."/>
            <person name="Toyoda A."/>
            <person name="Hattori M."/>
            <person name="Ohkuma M."/>
        </authorList>
    </citation>
    <scope>NUCLEOTIDE SEQUENCE [LARGE SCALE GENOMIC DNA]</scope>
    <source>
        <strain evidence="10">Rs-D17 genomovar Ri2008</strain>
    </source>
</reference>
<dbReference type="Pfam" id="PF06968">
    <property type="entry name" value="BATS"/>
    <property type="match status" value="1"/>
</dbReference>
<evidence type="ECO:0000256" key="3">
    <source>
        <dbReference type="ARBA" id="ARBA00022691"/>
    </source>
</evidence>
<accession>B1H025</accession>
<gene>
    <name evidence="9" type="ordered locus">TGRD_370</name>
</gene>
<dbReference type="SUPFAM" id="SSF102114">
    <property type="entry name" value="Radical SAM enzymes"/>
    <property type="match status" value="1"/>
</dbReference>
<dbReference type="PANTHER" id="PTHR43583">
    <property type="entry name" value="2-IMINOACETATE SYNTHASE"/>
    <property type="match status" value="1"/>
</dbReference>
<accession>A0A1C9ZS43</accession>
<dbReference type="SFLD" id="SFLDG01060">
    <property type="entry name" value="BATS_domain_containing"/>
    <property type="match status" value="1"/>
</dbReference>
<evidence type="ECO:0000313" key="9">
    <source>
        <dbReference type="EMBL" id="BAG13857.1"/>
    </source>
</evidence>
<dbReference type="OrthoDB" id="9801120at2"/>
<dbReference type="InterPro" id="IPR034428">
    <property type="entry name" value="ThiH/NoCL/HydG-like"/>
</dbReference>
<dbReference type="NCBIfam" id="TIGR02351">
    <property type="entry name" value="thiH"/>
    <property type="match status" value="1"/>
</dbReference>
<evidence type="ECO:0000313" key="10">
    <source>
        <dbReference type="Proteomes" id="UP000001691"/>
    </source>
</evidence>
<keyword evidence="4" id="KW-0479">Metal-binding</keyword>
<evidence type="ECO:0000259" key="8">
    <source>
        <dbReference type="PROSITE" id="PS51918"/>
    </source>
</evidence>
<dbReference type="CDD" id="cd01335">
    <property type="entry name" value="Radical_SAM"/>
    <property type="match status" value="1"/>
</dbReference>
<dbReference type="InterPro" id="IPR012726">
    <property type="entry name" value="ThiH"/>
</dbReference>
<dbReference type="InterPro" id="IPR010722">
    <property type="entry name" value="BATS_dom"/>
</dbReference>
<dbReference type="Proteomes" id="UP000001691">
    <property type="component" value="Chromosome"/>
</dbReference>
<evidence type="ECO:0000256" key="2">
    <source>
        <dbReference type="ARBA" id="ARBA00022485"/>
    </source>
</evidence>
<dbReference type="InterPro" id="IPR058240">
    <property type="entry name" value="rSAM_sf"/>
</dbReference>
<evidence type="ECO:0000256" key="5">
    <source>
        <dbReference type="ARBA" id="ARBA00023004"/>
    </source>
</evidence>
<dbReference type="PANTHER" id="PTHR43583:SF1">
    <property type="entry name" value="2-IMINOACETATE SYNTHASE"/>
    <property type="match status" value="1"/>
</dbReference>
<dbReference type="RefSeq" id="WP_015423384.1">
    <property type="nucleotide sequence ID" value="NC_020419.1"/>
</dbReference>
<evidence type="ECO:0000256" key="6">
    <source>
        <dbReference type="ARBA" id="ARBA00023014"/>
    </source>
</evidence>
<dbReference type="SMART" id="SM00729">
    <property type="entry name" value="Elp3"/>
    <property type="match status" value="1"/>
</dbReference>
<dbReference type="InterPro" id="IPR007197">
    <property type="entry name" value="rSAM"/>
</dbReference>
<evidence type="ECO:0000256" key="7">
    <source>
        <dbReference type="ARBA" id="ARBA00034078"/>
    </source>
</evidence>
<keyword evidence="3" id="KW-0949">S-adenosyl-L-methionine</keyword>
<dbReference type="KEGG" id="rsd:TGRD_370"/>
<dbReference type="Pfam" id="PF04055">
    <property type="entry name" value="Radical_SAM"/>
    <property type="match status" value="1"/>
</dbReference>
<proteinExistence type="predicted"/>
<dbReference type="KEGG" id="eti:RSTT_347"/>
<name>B1H025_ENDTX</name>
<dbReference type="SMART" id="SM00876">
    <property type="entry name" value="BATS"/>
    <property type="match status" value="1"/>
</dbReference>
<dbReference type="SFLD" id="SFLDS00029">
    <property type="entry name" value="Radical_SAM"/>
    <property type="match status" value="1"/>
</dbReference>
<keyword evidence="5" id="KW-0408">Iron</keyword>
<dbReference type="SFLD" id="SFLDF00301">
    <property type="entry name" value="2-iminoacetate_synthase_(ThiH)"/>
    <property type="match status" value="1"/>
</dbReference>
<dbReference type="GO" id="GO:0003824">
    <property type="term" value="F:catalytic activity"/>
    <property type="evidence" value="ECO:0007669"/>
    <property type="project" value="InterPro"/>
</dbReference>
<keyword evidence="2" id="KW-0004">4Fe-4S</keyword>
<organism evidence="9 10">
    <name type="scientific">Endomicrobium trichonymphae</name>
    <dbReference type="NCBI Taxonomy" id="1408204"/>
    <lineage>
        <taxon>Bacteria</taxon>
        <taxon>Pseudomonadati</taxon>
        <taxon>Elusimicrobiota</taxon>
        <taxon>Endomicrobiia</taxon>
        <taxon>Endomicrobiales</taxon>
        <taxon>Endomicrobiaceae</taxon>
        <taxon>Candidatus Endomicrobiellum</taxon>
    </lineage>
</organism>
<sequence>MTFYDIKRQYNTFDFENYTTGVSDKMVESSMQKEILNDMDFLNLLSPKALNHIEEMAQKAHETSIKHFGKGILLYAPLYVSNFCINNCIYCGFSTKNKIKRKVLSFEEIEENCKIVSEYGIRHILLVTGESSVKTPLSYLKKCVEILKNYFDVVDIEIYPLEESGYKELADAGADGLTIYQETYNEELYKLLHTQGAKSDYKYRLDTCKRAGKANYRNLNVGVLLGLNDFVSEIFFAGIHAKYLQKSFSSAEIGMSFPRLRPAVGTYKPKTVISDKNLIQAICAVRLFINRISIAVSTRESKELRSNLIPLGITKMSAGSSTEVGGYAEKRKCSDGQFKINDTATVDEVKKMIYKKDYQPLMKDWTIL</sequence>
<keyword evidence="6" id="KW-0411">Iron-sulfur</keyword>
<comment type="cofactor">
    <cofactor evidence="1">
        <name>[4Fe-4S] cluster</name>
        <dbReference type="ChEBI" id="CHEBI:49883"/>
    </cofactor>
</comment>
<dbReference type="PATRIC" id="fig|471821.5.peg.608"/>
<dbReference type="InterPro" id="IPR013785">
    <property type="entry name" value="Aldolase_TIM"/>
</dbReference>
<keyword evidence="10" id="KW-1185">Reference proteome</keyword>
<dbReference type="SFLD" id="SFLDG01081">
    <property type="entry name" value="cleavage_of_the_Ca-Cb_bond_in"/>
    <property type="match status" value="1"/>
</dbReference>